<keyword evidence="1" id="KW-0175">Coiled coil</keyword>
<protein>
    <submittedName>
        <fullName evidence="2">Uncharacterized protein</fullName>
    </submittedName>
</protein>
<sequence>MVTTGTDKSGRKRIRCSGFSQRGICEKPRTYYLNVVEDLILDTLRNELQHPEVISAYVQEYHAERKRLELQRTKSRAQLEQRLAAVEAEAKRILDIVVKTDAPPDFALSRLQELSAEKKRINADIAETPEAEKIVSLHPTALAFYEKQLQRLGCYIGDTIAEGDLEAAQAIRDIVSKIVIIHGENEGRGRFEKSDFTVEIHGDLTRLLGPETEEVVVIGISGSGGGIRTPTQGL</sequence>
<evidence type="ECO:0000313" key="3">
    <source>
        <dbReference type="Proteomes" id="UP000568486"/>
    </source>
</evidence>
<comment type="caution">
    <text evidence="2">The sequence shown here is derived from an EMBL/GenBank/DDBJ whole genome shotgun (WGS) entry which is preliminary data.</text>
</comment>
<dbReference type="EMBL" id="JAAVLR010000001">
    <property type="protein sequence ID" value="NKC27765.1"/>
    <property type="molecule type" value="Genomic_DNA"/>
</dbReference>
<feature type="coiled-coil region" evidence="1">
    <location>
        <begin position="58"/>
        <end position="96"/>
    </location>
</feature>
<accession>A0ABX1DU39</accession>
<evidence type="ECO:0000313" key="2">
    <source>
        <dbReference type="EMBL" id="NKC27765.1"/>
    </source>
</evidence>
<organism evidence="2 3">
    <name type="scientific">Brucella ciceri</name>
    <dbReference type="NCBI Taxonomy" id="391287"/>
    <lineage>
        <taxon>Bacteria</taxon>
        <taxon>Pseudomonadati</taxon>
        <taxon>Pseudomonadota</taxon>
        <taxon>Alphaproteobacteria</taxon>
        <taxon>Hyphomicrobiales</taxon>
        <taxon>Brucellaceae</taxon>
        <taxon>Brucella/Ochrobactrum group</taxon>
        <taxon>Brucella</taxon>
    </lineage>
</organism>
<evidence type="ECO:0000256" key="1">
    <source>
        <dbReference type="SAM" id="Coils"/>
    </source>
</evidence>
<keyword evidence="3" id="KW-1185">Reference proteome</keyword>
<gene>
    <name evidence="2" type="ORF">HED52_03465</name>
</gene>
<dbReference type="Proteomes" id="UP000568486">
    <property type="component" value="Unassembled WGS sequence"/>
</dbReference>
<name>A0ABX1DU39_9HYPH</name>
<proteinExistence type="predicted"/>
<reference evidence="2 3" key="1">
    <citation type="submission" date="2020-03" db="EMBL/GenBank/DDBJ databases">
        <title>Whole genome sequencing of clinical and environmental type strains of Ochrobactrum.</title>
        <authorList>
            <person name="Dharne M."/>
        </authorList>
    </citation>
    <scope>NUCLEOTIDE SEQUENCE [LARGE SCALE GENOMIC DNA]</scope>
    <source>
        <strain evidence="2 3">DSM 22292</strain>
    </source>
</reference>